<dbReference type="Pfam" id="PF12697">
    <property type="entry name" value="Abhydrolase_6"/>
    <property type="match status" value="1"/>
</dbReference>
<dbReference type="GO" id="GO:0003824">
    <property type="term" value="F:catalytic activity"/>
    <property type="evidence" value="ECO:0007669"/>
    <property type="project" value="UniProtKB-ARBA"/>
</dbReference>
<dbReference type="Proteomes" id="UP001139493">
    <property type="component" value="Unassembled WGS sequence"/>
</dbReference>
<dbReference type="AlphaFoldDB" id="A0A9X2G6Z3"/>
<dbReference type="InterPro" id="IPR052897">
    <property type="entry name" value="Sec-Metab_Biosynth_Hydrolase"/>
</dbReference>
<sequence>MTTPTVVLVHGAFAESSSWNAVIGHLQHQTLRVVAAANPLRSVATDARYVRDVVASIDGPVVLVGHSYGGFVITEAAAGNDQVVGLVYVGAFAPDTGEDAFTLSGKFPGSTLGEAIAAHPLSGGGNELVIRPEVFGEQFAADVDDDLATLMAATQRPVTEAALTEGLPTAAPAWRTIPSWFVFGSSDRNIPAELVRFMADRAGARTATEIPGASHALAVSHPVPVAETIFAAVEATKR</sequence>
<name>A0A9X2G6Z3_9MICO</name>
<proteinExistence type="predicted"/>
<dbReference type="PANTHER" id="PTHR37017">
    <property type="entry name" value="AB HYDROLASE-1 DOMAIN-CONTAINING PROTEIN-RELATED"/>
    <property type="match status" value="1"/>
</dbReference>
<organism evidence="2 3">
    <name type="scientific">Promicromonospora thailandica</name>
    <dbReference type="NCBI Taxonomy" id="765201"/>
    <lineage>
        <taxon>Bacteria</taxon>
        <taxon>Bacillati</taxon>
        <taxon>Actinomycetota</taxon>
        <taxon>Actinomycetes</taxon>
        <taxon>Micrococcales</taxon>
        <taxon>Promicromonosporaceae</taxon>
        <taxon>Promicromonospora</taxon>
    </lineage>
</organism>
<feature type="domain" description="AB hydrolase-1" evidence="1">
    <location>
        <begin position="6"/>
        <end position="227"/>
    </location>
</feature>
<evidence type="ECO:0000313" key="3">
    <source>
        <dbReference type="Proteomes" id="UP001139493"/>
    </source>
</evidence>
<keyword evidence="3" id="KW-1185">Reference proteome</keyword>
<comment type="caution">
    <text evidence="2">The sequence shown here is derived from an EMBL/GenBank/DDBJ whole genome shotgun (WGS) entry which is preliminary data.</text>
</comment>
<reference evidence="2" key="1">
    <citation type="submission" date="2022-06" db="EMBL/GenBank/DDBJ databases">
        <title>Genomic Encyclopedia of Archaeal and Bacterial Type Strains, Phase II (KMG-II): from individual species to whole genera.</title>
        <authorList>
            <person name="Goeker M."/>
        </authorList>
    </citation>
    <scope>NUCLEOTIDE SEQUENCE</scope>
    <source>
        <strain evidence="2">DSM 26652</strain>
    </source>
</reference>
<dbReference type="Gene3D" id="3.40.50.1820">
    <property type="entry name" value="alpha/beta hydrolase"/>
    <property type="match status" value="1"/>
</dbReference>
<gene>
    <name evidence="2" type="ORF">APR03_004258</name>
</gene>
<evidence type="ECO:0000313" key="2">
    <source>
        <dbReference type="EMBL" id="MCP2266888.1"/>
    </source>
</evidence>
<protein>
    <submittedName>
        <fullName evidence="2">Pimeloyl-ACP methyl ester carboxylesterase</fullName>
    </submittedName>
</protein>
<dbReference type="InterPro" id="IPR000073">
    <property type="entry name" value="AB_hydrolase_1"/>
</dbReference>
<dbReference type="InterPro" id="IPR029058">
    <property type="entry name" value="AB_hydrolase_fold"/>
</dbReference>
<dbReference type="PANTHER" id="PTHR37017:SF11">
    <property type="entry name" value="ESTERASE_LIPASE_THIOESTERASE DOMAIN-CONTAINING PROTEIN"/>
    <property type="match status" value="1"/>
</dbReference>
<dbReference type="RefSeq" id="WP_253839122.1">
    <property type="nucleotide sequence ID" value="NZ_JAMTCS010000014.1"/>
</dbReference>
<dbReference type="SUPFAM" id="SSF53474">
    <property type="entry name" value="alpha/beta-Hydrolases"/>
    <property type="match status" value="1"/>
</dbReference>
<accession>A0A9X2G6Z3</accession>
<dbReference type="EMBL" id="JAMTCS010000014">
    <property type="protein sequence ID" value="MCP2266888.1"/>
    <property type="molecule type" value="Genomic_DNA"/>
</dbReference>
<evidence type="ECO:0000259" key="1">
    <source>
        <dbReference type="Pfam" id="PF12697"/>
    </source>
</evidence>